<comment type="caution">
    <text evidence="1">The sequence shown here is derived from an EMBL/GenBank/DDBJ whole genome shotgun (WGS) entry which is preliminary data.</text>
</comment>
<name>A0A843U4Y8_COLES</name>
<dbReference type="Proteomes" id="UP000652761">
    <property type="component" value="Unassembled WGS sequence"/>
</dbReference>
<proteinExistence type="predicted"/>
<keyword evidence="2" id="KW-1185">Reference proteome</keyword>
<organism evidence="1 2">
    <name type="scientific">Colocasia esculenta</name>
    <name type="common">Wild taro</name>
    <name type="synonym">Arum esculentum</name>
    <dbReference type="NCBI Taxonomy" id="4460"/>
    <lineage>
        <taxon>Eukaryota</taxon>
        <taxon>Viridiplantae</taxon>
        <taxon>Streptophyta</taxon>
        <taxon>Embryophyta</taxon>
        <taxon>Tracheophyta</taxon>
        <taxon>Spermatophyta</taxon>
        <taxon>Magnoliopsida</taxon>
        <taxon>Liliopsida</taxon>
        <taxon>Araceae</taxon>
        <taxon>Aroideae</taxon>
        <taxon>Colocasieae</taxon>
        <taxon>Colocasia</taxon>
    </lineage>
</organism>
<protein>
    <submittedName>
        <fullName evidence="1">Uncharacterized protein</fullName>
    </submittedName>
</protein>
<accession>A0A843U4Y8</accession>
<sequence>MDMMPCFAETSVCIPNGQFARVLLERNQPDNYVSQSVVDLLSRTGEIIIYRDIVFVEFSFDCRRCDTLQRCVYSDGALVEIYPSNELFITLGAEWLAERHVDLRSGMTPCVLIPPPEACIVPYCGFTNTSELPPEPVAEDISMEDVIYEADPALIDEYEEEMSKGIFVHMRSKKCISCSRPPSHLSRTSLAPALSSPPSLSFTLFLFVPRKAPLLANSLPSLLLPLFSLILSLLGDPSLLPLCRAITHACTDHRYRSPPEPTTAHPPPLVPLHCVGTHPPTPLSFLHYTVEGLPSPPTLHWHPAFTSRRPLYEVSSHSPSFLLLSRAIFLPLPALLLPLSCALSSLSLLISSEETEEEDGGDGTALRRSCCCPPQLPPAPPSVVDHAVAAATITHLSLLFSLHGG</sequence>
<gene>
    <name evidence="1" type="ORF">Taro_008927</name>
</gene>
<dbReference type="EMBL" id="NMUH01000303">
    <property type="protein sequence ID" value="MQL76533.1"/>
    <property type="molecule type" value="Genomic_DNA"/>
</dbReference>
<reference evidence="1" key="1">
    <citation type="submission" date="2017-07" db="EMBL/GenBank/DDBJ databases">
        <title>Taro Niue Genome Assembly and Annotation.</title>
        <authorList>
            <person name="Atibalentja N."/>
            <person name="Keating K."/>
            <person name="Fields C.J."/>
        </authorList>
    </citation>
    <scope>NUCLEOTIDE SEQUENCE</scope>
    <source>
        <strain evidence="1">Niue_2</strain>
        <tissue evidence="1">Leaf</tissue>
    </source>
</reference>
<evidence type="ECO:0000313" key="1">
    <source>
        <dbReference type="EMBL" id="MQL76533.1"/>
    </source>
</evidence>
<evidence type="ECO:0000313" key="2">
    <source>
        <dbReference type="Proteomes" id="UP000652761"/>
    </source>
</evidence>
<dbReference type="AlphaFoldDB" id="A0A843U4Y8"/>